<evidence type="ECO:0000313" key="3">
    <source>
        <dbReference type="EMBL" id="KVG51729.1"/>
    </source>
</evidence>
<dbReference type="AlphaFoldDB" id="A0A103QLQ3"/>
<protein>
    <recommendedName>
        <fullName evidence="5">Flp pilus-assembly TadG-like N-terminal domain-containing protein</fullName>
    </recommendedName>
</protein>
<feature type="domain" description="DUF2134" evidence="1">
    <location>
        <begin position="55"/>
        <end position="159"/>
    </location>
</feature>
<dbReference type="Proteomes" id="UP000064029">
    <property type="component" value="Unassembled WGS sequence"/>
</dbReference>
<reference evidence="3 4" key="1">
    <citation type="submission" date="2015-11" db="EMBL/GenBank/DDBJ databases">
        <title>Expanding the genomic diversity of Burkholderia species for the development of highly accurate diagnostics.</title>
        <authorList>
            <person name="Sahl J."/>
            <person name="Keim P."/>
            <person name="Wagner D."/>
        </authorList>
    </citation>
    <scope>NUCLEOTIDE SEQUENCE [LARGE SCALE GENOMIC DNA]</scope>
    <source>
        <strain evidence="3 4">MSMB2036</strain>
    </source>
</reference>
<evidence type="ECO:0000259" key="1">
    <source>
        <dbReference type="Pfam" id="PF09977"/>
    </source>
</evidence>
<organism evidence="3 4">
    <name type="scientific">Burkholderia ubonensis</name>
    <dbReference type="NCBI Taxonomy" id="101571"/>
    <lineage>
        <taxon>Bacteria</taxon>
        <taxon>Pseudomonadati</taxon>
        <taxon>Pseudomonadota</taxon>
        <taxon>Betaproteobacteria</taxon>
        <taxon>Burkholderiales</taxon>
        <taxon>Burkholderiaceae</taxon>
        <taxon>Burkholderia</taxon>
        <taxon>Burkholderia cepacia complex</taxon>
    </lineage>
</organism>
<dbReference type="Pfam" id="PF13400">
    <property type="entry name" value="Tad"/>
    <property type="match status" value="1"/>
</dbReference>
<name>A0A103QLQ3_9BURK</name>
<dbReference type="Pfam" id="PF09977">
    <property type="entry name" value="Tad_C"/>
    <property type="match status" value="1"/>
</dbReference>
<evidence type="ECO:0000313" key="4">
    <source>
        <dbReference type="Proteomes" id="UP000064029"/>
    </source>
</evidence>
<comment type="caution">
    <text evidence="3">The sequence shown here is derived from an EMBL/GenBank/DDBJ whole genome shotgun (WGS) entry which is preliminary data.</text>
</comment>
<gene>
    <name evidence="3" type="ORF">WJ33_10985</name>
</gene>
<dbReference type="InterPro" id="IPR018705">
    <property type="entry name" value="DUF2134_membrane"/>
</dbReference>
<dbReference type="EMBL" id="LOXM01000302">
    <property type="protein sequence ID" value="KVG51729.1"/>
    <property type="molecule type" value="Genomic_DNA"/>
</dbReference>
<dbReference type="InterPro" id="IPR028087">
    <property type="entry name" value="Tad_N"/>
</dbReference>
<evidence type="ECO:0008006" key="5">
    <source>
        <dbReference type="Google" id="ProtNLM"/>
    </source>
</evidence>
<feature type="domain" description="Putative Flp pilus-assembly TadG-like N-terminal" evidence="2">
    <location>
        <begin position="1"/>
        <end position="42"/>
    </location>
</feature>
<accession>A0A103QLQ3</accession>
<proteinExistence type="predicted"/>
<evidence type="ECO:0000259" key="2">
    <source>
        <dbReference type="Pfam" id="PF13400"/>
    </source>
</evidence>
<sequence>MVAILLTVLLGFVALGIDVVRLYVIRNELQNAADAAALAGASCLYPHSACGNTSAKGPDWTTGPAQAGNAIALNSAVNIPLKTASVSYGYWDIADPAAGLQSSASPPVTASNTAVPAVSVTVSESANADGSLVNSGPVKTFFGKFAGRGSVPVSARAVAVVSQPGYVGPDGLFPVAITKCLFDNYWDSTNNKPKTATSTSPLPGQSLPQTIGQPYTFQIDSSYHAGPCDSGQWTTFQNADNNVPDVRALIPYGNSSAVGINQSPGTYIVPGTKTTLYTSVDACSAEGDKTCEYVLVPVVQSLTQKSFQTVLAFACLHIDGAVGGSGKYIQAEMSNNPDKCEASGASGIGAGYGAITPPRLVQ</sequence>